<evidence type="ECO:0000313" key="2">
    <source>
        <dbReference type="EMBL" id="ESL06461.1"/>
    </source>
</evidence>
<dbReference type="VEuPathDB" id="TriTrypDB:TRSC58_05866"/>
<proteinExistence type="predicted"/>
<feature type="region of interest" description="Disordered" evidence="1">
    <location>
        <begin position="51"/>
        <end position="79"/>
    </location>
</feature>
<name>A0A061IX48_TRYRA</name>
<dbReference type="OrthoDB" id="272055at2759"/>
<dbReference type="PANTHER" id="PTHR37564">
    <property type="entry name" value="KINETOPLAST DNA-ASSOCIATED PROTEIN"/>
    <property type="match status" value="1"/>
</dbReference>
<gene>
    <name evidence="2" type="ORF">TRSC58_05866</name>
</gene>
<dbReference type="InterPro" id="IPR036910">
    <property type="entry name" value="HMG_box_dom_sf"/>
</dbReference>
<dbReference type="PANTHER" id="PTHR37564:SF1">
    <property type="entry name" value="DNA-ASSOCIATED PROTEIN, PUTATIVE-RELATED"/>
    <property type="match status" value="1"/>
</dbReference>
<dbReference type="AlphaFoldDB" id="A0A061IX48"/>
<keyword evidence="3" id="KW-1185">Reference proteome</keyword>
<dbReference type="Proteomes" id="UP000031737">
    <property type="component" value="Unassembled WGS sequence"/>
</dbReference>
<dbReference type="EMBL" id="AUPL01005866">
    <property type="protein sequence ID" value="ESL06461.1"/>
    <property type="molecule type" value="Genomic_DNA"/>
</dbReference>
<evidence type="ECO:0000256" key="1">
    <source>
        <dbReference type="SAM" id="MobiDB-lite"/>
    </source>
</evidence>
<sequence>MLRVSLLLRGVSPFTLFLMDQKNNPALKGCAISKRGRILSKMYKELSQNQRRELKQRAARHPTLPKQTRKQREEAASLARGRRKGKFAKFVRENYHKVKRLNYRKRFSALSQLYDVSKPLDVEKEVAKALPKLNAKAKAKRNAVVKATVKAHTEAEKKAAAASGKAKPTTKGRKKIKSIAKKLTHTGV</sequence>
<organism evidence="2 3">
    <name type="scientific">Trypanosoma rangeli SC58</name>
    <dbReference type="NCBI Taxonomy" id="429131"/>
    <lineage>
        <taxon>Eukaryota</taxon>
        <taxon>Discoba</taxon>
        <taxon>Euglenozoa</taxon>
        <taxon>Kinetoplastea</taxon>
        <taxon>Metakinetoplastina</taxon>
        <taxon>Trypanosomatida</taxon>
        <taxon>Trypanosomatidae</taxon>
        <taxon>Trypanosoma</taxon>
        <taxon>Herpetosoma</taxon>
    </lineage>
</organism>
<dbReference type="InterPro" id="IPR052695">
    <property type="entry name" value="Kinetoplast-DNA-binding"/>
</dbReference>
<dbReference type="CDD" id="cd00084">
    <property type="entry name" value="HMG-box_SF"/>
    <property type="match status" value="1"/>
</dbReference>
<comment type="caution">
    <text evidence="2">The sequence shown here is derived from an EMBL/GenBank/DDBJ whole genome shotgun (WGS) entry which is preliminary data.</text>
</comment>
<evidence type="ECO:0000313" key="3">
    <source>
        <dbReference type="Proteomes" id="UP000031737"/>
    </source>
</evidence>
<dbReference type="Gene3D" id="1.10.30.10">
    <property type="entry name" value="High mobility group box domain"/>
    <property type="match status" value="1"/>
</dbReference>
<reference evidence="2 3" key="1">
    <citation type="submission" date="2013-07" db="EMBL/GenBank/DDBJ databases">
        <authorList>
            <person name="Stoco P.H."/>
            <person name="Wagner G."/>
            <person name="Gerber A."/>
            <person name="Zaha A."/>
            <person name="Thompson C."/>
            <person name="Bartholomeu D.C."/>
            <person name="Luckemeyer D.D."/>
            <person name="Bahia D."/>
            <person name="Loreto E."/>
            <person name="Prestes E.B."/>
            <person name="Lima F.M."/>
            <person name="Rodrigues-Luiz G."/>
            <person name="Vallejo G.A."/>
            <person name="Filho J.F."/>
            <person name="Monteiro K.M."/>
            <person name="Tyler K.M."/>
            <person name="de Almeida L.G."/>
            <person name="Ortiz M.F."/>
            <person name="Siervo M.A."/>
            <person name="de Moraes M.H."/>
            <person name="Cunha O.L."/>
            <person name="Mendonca-Neto R."/>
            <person name="Silva R."/>
            <person name="Teixeira S.M."/>
            <person name="Murta S.M."/>
            <person name="Sincero T.C."/>
            <person name="Mendes T.A."/>
            <person name="Urmenyi T.P."/>
            <person name="Silva V.G."/>
            <person name="da Rocha W.D."/>
            <person name="Andersson B."/>
            <person name="Romanha A.J."/>
            <person name="Steindel M."/>
            <person name="de Vasconcelos A.T."/>
            <person name="Grisard E.C."/>
        </authorList>
    </citation>
    <scope>NUCLEOTIDE SEQUENCE [LARGE SCALE GENOMIC DNA]</scope>
    <source>
        <strain evidence="2 3">SC58</strain>
    </source>
</reference>
<dbReference type="SUPFAM" id="SSF47095">
    <property type="entry name" value="HMG-box"/>
    <property type="match status" value="1"/>
</dbReference>
<accession>A0A061IX48</accession>
<feature type="compositionally biased region" description="Basic residues" evidence="1">
    <location>
        <begin position="168"/>
        <end position="188"/>
    </location>
</feature>
<protein>
    <submittedName>
        <fullName evidence="2">Kinetoplast DNA-associated protein</fullName>
    </submittedName>
</protein>
<feature type="region of interest" description="Disordered" evidence="1">
    <location>
        <begin position="155"/>
        <end position="188"/>
    </location>
</feature>